<dbReference type="Pfam" id="PF17921">
    <property type="entry name" value="Integrase_H2C2"/>
    <property type="match status" value="1"/>
</dbReference>
<dbReference type="Gene3D" id="3.10.10.10">
    <property type="entry name" value="HIV Type 1 Reverse Transcriptase, subunit A, domain 1"/>
    <property type="match status" value="1"/>
</dbReference>
<dbReference type="GO" id="GO:0003964">
    <property type="term" value="F:RNA-directed DNA polymerase activity"/>
    <property type="evidence" value="ECO:0007669"/>
    <property type="project" value="UniProtKB-KW"/>
</dbReference>
<dbReference type="PROSITE" id="PS50994">
    <property type="entry name" value="INTEGRASE"/>
    <property type="match status" value="1"/>
</dbReference>
<accession>A0AA38WAV1</accession>
<sequence length="2342" mass="268799">MDPRLKNALRKIDERLGTYDQLPWEEKIRRMTRDLEQVAQFNRQLKASQSKMEVNTTEEYFDDDCLDGLGVLIQDDPSEESSPDQSYLQQKDETMGEQSDGEDFEQEGYEEQPPKENLSPVQPKVNLPMSECDDTNNEPLFCQVNRYEDPFWEASCQKQLVEPTHIMEYLKDLVPKIPIPYTHSAKKRNTNRSDKWCATLLGGSHKGKSVSPATLDSSAGGVFMYKTPTEGYKLLEDMLIHNIDWKTDKRLQIPRMAGKISIDFDPSDELAAMKNQQVKFERKIEELIKSVHALQVGYEECKGPHLTKDYPNRPMMTPEEGFTISFEHLGLKGPIHLSDDEEEDSKQGGYAEFMIPKKNKEFPLIEFGDCEIFFSGAKRQLNLPESSFSYLIKIFASGRSHLLVEKSGTFRNHLMEPLTLEGNKKAISRSRTFKSGDAKIAFLYVRRRDTLSRTCENRKSCASVSLSMASKRQKTRSSTSSAPTFRAPDGSHAFTHFMNDPTLNAQKRKEYRDIVDRLASHQIFMPRRVDWNLLRSMSVENEIRAILEKHAYDEDGTEYYICHAWERVFDIVETLYRELIIEFGATFWFDAVKALEEFYQPCMSFRLGRIWRSLSLTEFGVGLGIHTQAEVDAPGFVEYMWAREKRQDGFDPRLAWAILGDGDYGNNLKVKGFLSSSDRLLHRMLVHAVNARSSSEEKVSPRRTNIRTPLISLSCNSLRRVVIVREVEWLADNTSPSSPSTSVLEAVEWKSTEKGEKTWKLEKVNPETISRPRAKEARKLLDDLEAQHLDWSTDEEDTQEEKQSAQLNGISSSDEPQIKCTQCGLTHLTEHCTWKPTPLSQPEPHSGIIERLFRQFSPKQGKMSTDVEQQIQEFVNFVAGIHRSTDHFLREVKGAFPHVEINAQAEVGPPREEVVEPEVELPSHTTKEVREETVRPRESATPHVPTRVPYPARLRKEKKEAQYRKFIELIKRVDINVPLVDLIACVPSYARFLKELVVNKARMGAEEIAFLNAECSTTLSDTLKKGDPGSFIIPCYFAKSVSCRALADLGASINLMPLSFYQKLGLKDLKSTRMTIQLADRSIKYPVGIAEDVTVWVDKFVFPADFVILDIKDEVKVPLILGHPFLNTASAVIHVTKRELSLGIGKDRITLSIDGTLDCDESINNLDSTDDFTEPFELELNDHLFESGKLEKSFSIEKGKDESMGGEEEEFKEIRQEDKVRVKTSLEEPPNLELKDLPEHLEYRFLEGNNSLPVIISSLLTANKKEKLIAVLKKHKKALAWKISDIPGISPSFCTHKILMEDNFKPCVQKQRRLNPKMHEVVKKEVIKLLDTGIIYPISDSPWVSPVQVVPKKGGLTVVTNDNNELVPTRTVTGWRVCIDYRKLNDATRKDHFPLPFIDQMLERLAGNEYYCFLDGFSGYFQIPIDPEDQEKTTFTCPFGTFAYRRMPFGLCNAPATFQRCMTAIFQDMIEDCMEVFMDDFSVFGNSFDGCLNSLDRVLARCEESHLVLNWEKCNFMVREGIVLGHKISKDGLEVDKAKIDTISNLPPPTNIKGVRSFLGHAGFYRIFIKDFSKITRLITKLPEKDTPFIFDENFISAFETLKYHLTNAPIMVPPDWDQPFEIMCDASDYALGAVLGQRINNHFQPICYANRTLNDAQENNTTTEKELLAVVFAIEKFRSYLVLSKIIVYTDHSALKYLFAKPDAKPRLIRWILLLQEFDIEVRDKRGAENLIVDHLSRLENPDMDSGGIEVIRDKFPDEDLNMIKTVGEDPIPWYADFANYLAAGVLVKGMTHQQKGRFFSDLKHYFWFKPHLFRIGPDRMPRQCVSGPAAWDILDNCHKGPTGGHFGANLTARKVLESGFYWPTIFKDAHTLIKSCDACQRAGNITKKDEMPQQSISVSEVFDVWGIDFMGPFPDSKGNKYILVAVDYVSKWAEAKASPTNDARVVVDFVKSLVCRYGCPKSIISDIGTHFANYLLEKTLKRYGVHHRFSTTYHPQANGQAENTNRALKRILEKTIDNNPKIWSQKLEDALWAYRTTYKTPIGSTPYRMLYGKACHLPFEFEYKALWALKKVHLDEITSGKERLINLHELQELRSLAYENSEIYKEQRKKWHDAHLKEVKVFKEGDKILIVSQRKSQPDQNLTKAKQKPLREREVLTFTTRSREESAAIPTSRRETLYFVTRSLERERASTSCNVRDHPCLSFDSDNILRSEKMSLMIELDRLKKRDIEIRSIVDLHFVDEIGFGDRLSDLSRREYRDRFGVVRFVSNDWEKALKTHEPIYYELVLEFLATFDFDLEAYDEDRFDGQCVKFHLLGEWYYVTLPRFGVLLGVFTAAQSRSD</sequence>
<feature type="region of interest" description="Disordered" evidence="8">
    <location>
        <begin position="68"/>
        <end position="129"/>
    </location>
</feature>
<evidence type="ECO:0000256" key="8">
    <source>
        <dbReference type="SAM" id="MobiDB-lite"/>
    </source>
</evidence>
<feature type="compositionally biased region" description="Basic and acidic residues" evidence="8">
    <location>
        <begin position="925"/>
        <end position="940"/>
    </location>
</feature>
<dbReference type="GO" id="GO:0015074">
    <property type="term" value="P:DNA integration"/>
    <property type="evidence" value="ECO:0007669"/>
    <property type="project" value="InterPro"/>
</dbReference>
<dbReference type="InterPro" id="IPR043502">
    <property type="entry name" value="DNA/RNA_pol_sf"/>
</dbReference>
<dbReference type="EMBL" id="JARYMX010000007">
    <property type="protein sequence ID" value="KAJ9541611.1"/>
    <property type="molecule type" value="Genomic_DNA"/>
</dbReference>
<keyword evidence="5" id="KW-0255">Endonuclease</keyword>
<evidence type="ECO:0000256" key="3">
    <source>
        <dbReference type="ARBA" id="ARBA00022695"/>
    </source>
</evidence>
<dbReference type="PANTHER" id="PTHR37984:SF5">
    <property type="entry name" value="PROTEIN NYNRIN-LIKE"/>
    <property type="match status" value="1"/>
</dbReference>
<evidence type="ECO:0000256" key="5">
    <source>
        <dbReference type="ARBA" id="ARBA00022759"/>
    </source>
</evidence>
<protein>
    <recommendedName>
        <fullName evidence="1">RNA-directed DNA polymerase</fullName>
        <ecNumber evidence="1">2.7.7.49</ecNumber>
    </recommendedName>
</protein>
<gene>
    <name evidence="10" type="ORF">OSB04_028117</name>
</gene>
<dbReference type="EC" id="2.7.7.49" evidence="1"/>
<dbReference type="CDD" id="cd01647">
    <property type="entry name" value="RT_LTR"/>
    <property type="match status" value="1"/>
</dbReference>
<evidence type="ECO:0000256" key="6">
    <source>
        <dbReference type="ARBA" id="ARBA00022801"/>
    </source>
</evidence>
<dbReference type="Gene3D" id="2.40.70.10">
    <property type="entry name" value="Acid Proteases"/>
    <property type="match status" value="1"/>
</dbReference>
<evidence type="ECO:0000313" key="10">
    <source>
        <dbReference type="EMBL" id="KAJ9541611.1"/>
    </source>
</evidence>
<dbReference type="GO" id="GO:0016787">
    <property type="term" value="F:hydrolase activity"/>
    <property type="evidence" value="ECO:0007669"/>
    <property type="project" value="UniProtKB-KW"/>
</dbReference>
<keyword evidence="4" id="KW-0540">Nuclease</keyword>
<dbReference type="InterPro" id="IPR021109">
    <property type="entry name" value="Peptidase_aspartic_dom_sf"/>
</dbReference>
<dbReference type="Gene3D" id="3.30.420.10">
    <property type="entry name" value="Ribonuclease H-like superfamily/Ribonuclease H"/>
    <property type="match status" value="1"/>
</dbReference>
<dbReference type="InterPro" id="IPR000477">
    <property type="entry name" value="RT_dom"/>
</dbReference>
<dbReference type="Proteomes" id="UP001172457">
    <property type="component" value="Chromosome 7"/>
</dbReference>
<dbReference type="CDD" id="cd09274">
    <property type="entry name" value="RNase_HI_RT_Ty3"/>
    <property type="match status" value="1"/>
</dbReference>
<reference evidence="10" key="1">
    <citation type="submission" date="2023-03" db="EMBL/GenBank/DDBJ databases">
        <title>Chromosome-scale reference genome and RAD-based genetic map of yellow starthistle (Centaurea solstitialis) reveal putative structural variation and QTLs associated with invader traits.</title>
        <authorList>
            <person name="Reatini B."/>
            <person name="Cang F.A."/>
            <person name="Jiang Q."/>
            <person name="Mckibben M.T.W."/>
            <person name="Barker M.S."/>
            <person name="Rieseberg L.H."/>
            <person name="Dlugosch K.M."/>
        </authorList>
    </citation>
    <scope>NUCLEOTIDE SEQUENCE</scope>
    <source>
        <strain evidence="10">CAN-66</strain>
        <tissue evidence="10">Leaf</tissue>
    </source>
</reference>
<feature type="region of interest" description="Disordered" evidence="8">
    <location>
        <begin position="909"/>
        <end position="947"/>
    </location>
</feature>
<feature type="compositionally biased region" description="Acidic residues" evidence="8">
    <location>
        <begin position="99"/>
        <end position="110"/>
    </location>
</feature>
<feature type="region of interest" description="Disordered" evidence="8">
    <location>
        <begin position="791"/>
        <end position="813"/>
    </location>
</feature>
<keyword evidence="11" id="KW-1185">Reference proteome</keyword>
<dbReference type="PANTHER" id="PTHR37984">
    <property type="entry name" value="PROTEIN CBG26694"/>
    <property type="match status" value="1"/>
</dbReference>
<dbReference type="Gene3D" id="3.30.70.270">
    <property type="match status" value="2"/>
</dbReference>
<dbReference type="Gene3D" id="1.10.340.70">
    <property type="match status" value="1"/>
</dbReference>
<dbReference type="InterPro" id="IPR050951">
    <property type="entry name" value="Retrovirus_Pol_polyprotein"/>
</dbReference>
<proteinExistence type="predicted"/>
<keyword evidence="3" id="KW-0548">Nucleotidyltransferase</keyword>
<dbReference type="Pfam" id="PF00078">
    <property type="entry name" value="RVT_1"/>
    <property type="match status" value="1"/>
</dbReference>
<comment type="caution">
    <text evidence="10">The sequence shown here is derived from an EMBL/GenBank/DDBJ whole genome shotgun (WGS) entry which is preliminary data.</text>
</comment>
<dbReference type="Pfam" id="PF17917">
    <property type="entry name" value="RT_RNaseH"/>
    <property type="match status" value="1"/>
</dbReference>
<feature type="compositionally biased region" description="Polar residues" evidence="8">
    <location>
        <begin position="804"/>
        <end position="813"/>
    </location>
</feature>
<keyword evidence="7" id="KW-0695">RNA-directed DNA polymerase</keyword>
<evidence type="ECO:0000256" key="4">
    <source>
        <dbReference type="ARBA" id="ARBA00022722"/>
    </source>
</evidence>
<evidence type="ECO:0000313" key="11">
    <source>
        <dbReference type="Proteomes" id="UP001172457"/>
    </source>
</evidence>
<dbReference type="InterPro" id="IPR001584">
    <property type="entry name" value="Integrase_cat-core"/>
</dbReference>
<dbReference type="InterPro" id="IPR036397">
    <property type="entry name" value="RNaseH_sf"/>
</dbReference>
<dbReference type="InterPro" id="IPR012337">
    <property type="entry name" value="RNaseH-like_sf"/>
</dbReference>
<dbReference type="Pfam" id="PF00665">
    <property type="entry name" value="rve"/>
    <property type="match status" value="1"/>
</dbReference>
<evidence type="ECO:0000256" key="2">
    <source>
        <dbReference type="ARBA" id="ARBA00022679"/>
    </source>
</evidence>
<dbReference type="InterPro" id="IPR043128">
    <property type="entry name" value="Rev_trsase/Diguanyl_cyclase"/>
</dbReference>
<dbReference type="FunFam" id="3.10.20.370:FF:000001">
    <property type="entry name" value="Retrovirus-related Pol polyprotein from transposon 17.6-like protein"/>
    <property type="match status" value="1"/>
</dbReference>
<name>A0AA38WAV1_9ASTR</name>
<keyword evidence="2" id="KW-0808">Transferase</keyword>
<evidence type="ECO:0000256" key="1">
    <source>
        <dbReference type="ARBA" id="ARBA00012493"/>
    </source>
</evidence>
<evidence type="ECO:0000259" key="9">
    <source>
        <dbReference type="PROSITE" id="PS50994"/>
    </source>
</evidence>
<dbReference type="SUPFAM" id="SSF56672">
    <property type="entry name" value="DNA/RNA polymerases"/>
    <property type="match status" value="1"/>
</dbReference>
<dbReference type="InterPro" id="IPR041373">
    <property type="entry name" value="RT_RNaseH"/>
</dbReference>
<dbReference type="SUPFAM" id="SSF53098">
    <property type="entry name" value="Ribonuclease H-like"/>
    <property type="match status" value="1"/>
</dbReference>
<dbReference type="FunFam" id="3.30.70.270:FF:000020">
    <property type="entry name" value="Transposon Tf2-6 polyprotein-like Protein"/>
    <property type="match status" value="1"/>
</dbReference>
<feature type="domain" description="Integrase catalytic" evidence="9">
    <location>
        <begin position="1890"/>
        <end position="2056"/>
    </location>
</feature>
<dbReference type="CDD" id="cd00303">
    <property type="entry name" value="retropepsin_like"/>
    <property type="match status" value="1"/>
</dbReference>
<dbReference type="GO" id="GO:0004519">
    <property type="term" value="F:endonuclease activity"/>
    <property type="evidence" value="ECO:0007669"/>
    <property type="project" value="UniProtKB-KW"/>
</dbReference>
<dbReference type="InterPro" id="IPR041588">
    <property type="entry name" value="Integrase_H2C2"/>
</dbReference>
<organism evidence="10 11">
    <name type="scientific">Centaurea solstitialis</name>
    <name type="common">yellow star-thistle</name>
    <dbReference type="NCBI Taxonomy" id="347529"/>
    <lineage>
        <taxon>Eukaryota</taxon>
        <taxon>Viridiplantae</taxon>
        <taxon>Streptophyta</taxon>
        <taxon>Embryophyta</taxon>
        <taxon>Tracheophyta</taxon>
        <taxon>Spermatophyta</taxon>
        <taxon>Magnoliopsida</taxon>
        <taxon>eudicotyledons</taxon>
        <taxon>Gunneridae</taxon>
        <taxon>Pentapetalae</taxon>
        <taxon>asterids</taxon>
        <taxon>campanulids</taxon>
        <taxon>Asterales</taxon>
        <taxon>Asteraceae</taxon>
        <taxon>Carduoideae</taxon>
        <taxon>Cardueae</taxon>
        <taxon>Centaureinae</taxon>
        <taxon>Centaurea</taxon>
    </lineage>
</organism>
<keyword evidence="6" id="KW-0378">Hydrolase</keyword>
<dbReference type="GO" id="GO:0003676">
    <property type="term" value="F:nucleic acid binding"/>
    <property type="evidence" value="ECO:0007669"/>
    <property type="project" value="InterPro"/>
</dbReference>
<evidence type="ECO:0000256" key="7">
    <source>
        <dbReference type="ARBA" id="ARBA00022918"/>
    </source>
</evidence>